<dbReference type="Pfam" id="PF13440">
    <property type="entry name" value="Polysacc_synt_3"/>
    <property type="match status" value="1"/>
</dbReference>
<feature type="transmembrane region" description="Helical" evidence="7">
    <location>
        <begin position="114"/>
        <end position="136"/>
    </location>
</feature>
<evidence type="ECO:0000256" key="4">
    <source>
        <dbReference type="ARBA" id="ARBA00022692"/>
    </source>
</evidence>
<evidence type="ECO:0000313" key="9">
    <source>
        <dbReference type="Proteomes" id="UP000638014"/>
    </source>
</evidence>
<sequence>MSRANTVLKGSFALILVAFFKRSIGLISTLVLARILVPEDFGIVAIATIVLNFCQVMAETGGRPYLIQHSNLDKSVISGVWTMNMLVRNLFAIGIIISAPWVADFYDDPRLVDVLRVCSLYMVFTAIQCPAVTLLMKEQNYGPILKLEIAEKVIAVSVTLTSAYLLQSYWALIIGQVTSSFIKCVGSYIIKPMSVSIDFSKVREQLKYTGWVIPKEIFSYLRAQMDTLLVSSFFGKAQLGSYHVMKYISFMPASQLITPACEPLLAEFSNSKHDKDKLHYQFNISFMVLMCIGLPITAFLYFFSELCVFVLLGQQWLEYADVFGALSLIIVSHLFMTMSNTILYALAKVKYVFYYEIISSAAMFLCLYFLATQSVIQFAYTRALLELGIVIAFFTLSSSMLKINVKQLLKVVINLALVLAVTISAAQLVNSHISNLYLSFFVVGFVFAALYLVGIYIAFRVSFHSDKEAHHLEYLVKKTLTQVTSKLSAIKGQ</sequence>
<feature type="transmembrane region" description="Helical" evidence="7">
    <location>
        <begin position="323"/>
        <end position="346"/>
    </location>
</feature>
<feature type="transmembrane region" description="Helical" evidence="7">
    <location>
        <begin position="408"/>
        <end position="430"/>
    </location>
</feature>
<keyword evidence="4 7" id="KW-0812">Transmembrane</keyword>
<keyword evidence="5 7" id="KW-1133">Transmembrane helix</keyword>
<accession>A0A8J6QTC3</accession>
<dbReference type="InterPro" id="IPR050833">
    <property type="entry name" value="Poly_Biosynth_Transport"/>
</dbReference>
<comment type="caution">
    <text evidence="8">The sequence shown here is derived from an EMBL/GenBank/DDBJ whole genome shotgun (WGS) entry which is preliminary data.</text>
</comment>
<dbReference type="PANTHER" id="PTHR30250:SF10">
    <property type="entry name" value="LIPOPOLYSACCHARIDE BIOSYNTHESIS PROTEIN WZXC"/>
    <property type="match status" value="1"/>
</dbReference>
<evidence type="ECO:0000256" key="7">
    <source>
        <dbReference type="SAM" id="Phobius"/>
    </source>
</evidence>
<feature type="transmembrane region" description="Helical" evidence="7">
    <location>
        <begin position="282"/>
        <end position="303"/>
    </location>
</feature>
<keyword evidence="6 7" id="KW-0472">Membrane</keyword>
<evidence type="ECO:0000256" key="1">
    <source>
        <dbReference type="ARBA" id="ARBA00004651"/>
    </source>
</evidence>
<feature type="transmembrane region" description="Helical" evidence="7">
    <location>
        <begin position="79"/>
        <end position="102"/>
    </location>
</feature>
<comment type="subcellular location">
    <subcellularLocation>
        <location evidence="1">Cell membrane</location>
        <topology evidence="1">Multi-pass membrane protein</topology>
    </subcellularLocation>
</comment>
<evidence type="ECO:0000256" key="2">
    <source>
        <dbReference type="ARBA" id="ARBA00007430"/>
    </source>
</evidence>
<dbReference type="AlphaFoldDB" id="A0A8J6QTC3"/>
<protein>
    <submittedName>
        <fullName evidence="8">Oligosaccharide flippase family protein</fullName>
    </submittedName>
</protein>
<dbReference type="RefSeq" id="WP_191145614.1">
    <property type="nucleotide sequence ID" value="NZ_JACXAF010000019.1"/>
</dbReference>
<reference evidence="8" key="1">
    <citation type="submission" date="2020-09" db="EMBL/GenBank/DDBJ databases">
        <title>A novel bacterium of genus Neiella, isolated from South China Sea.</title>
        <authorList>
            <person name="Huang H."/>
            <person name="Mo K."/>
            <person name="Hu Y."/>
        </authorList>
    </citation>
    <scope>NUCLEOTIDE SEQUENCE</scope>
    <source>
        <strain evidence="8">HB171785</strain>
    </source>
</reference>
<dbReference type="PANTHER" id="PTHR30250">
    <property type="entry name" value="PST FAMILY PREDICTED COLANIC ACID TRANSPORTER"/>
    <property type="match status" value="1"/>
</dbReference>
<comment type="similarity">
    <text evidence="2">Belongs to the polysaccharide synthase family.</text>
</comment>
<feature type="transmembrane region" description="Helical" evidence="7">
    <location>
        <begin position="12"/>
        <end position="35"/>
    </location>
</feature>
<evidence type="ECO:0000313" key="8">
    <source>
        <dbReference type="EMBL" id="MBD1390544.1"/>
    </source>
</evidence>
<evidence type="ECO:0000256" key="5">
    <source>
        <dbReference type="ARBA" id="ARBA00022989"/>
    </source>
</evidence>
<proteinExistence type="inferred from homology"/>
<feature type="transmembrane region" description="Helical" evidence="7">
    <location>
        <begin position="436"/>
        <end position="459"/>
    </location>
</feature>
<evidence type="ECO:0000256" key="6">
    <source>
        <dbReference type="ARBA" id="ARBA00023136"/>
    </source>
</evidence>
<feature type="transmembrane region" description="Helical" evidence="7">
    <location>
        <begin position="377"/>
        <end position="396"/>
    </location>
</feature>
<keyword evidence="9" id="KW-1185">Reference proteome</keyword>
<dbReference type="EMBL" id="JACXAF010000019">
    <property type="protein sequence ID" value="MBD1390544.1"/>
    <property type="molecule type" value="Genomic_DNA"/>
</dbReference>
<feature type="transmembrane region" description="Helical" evidence="7">
    <location>
        <begin position="353"/>
        <end position="371"/>
    </location>
</feature>
<name>A0A8J6QTC3_9GAMM</name>
<dbReference type="Proteomes" id="UP000638014">
    <property type="component" value="Unassembled WGS sequence"/>
</dbReference>
<organism evidence="8 9">
    <name type="scientific">Neiella litorisoli</name>
    <dbReference type="NCBI Taxonomy" id="2771431"/>
    <lineage>
        <taxon>Bacteria</taxon>
        <taxon>Pseudomonadati</taxon>
        <taxon>Pseudomonadota</taxon>
        <taxon>Gammaproteobacteria</taxon>
        <taxon>Alteromonadales</taxon>
        <taxon>Echinimonadaceae</taxon>
        <taxon>Neiella</taxon>
    </lineage>
</organism>
<feature type="transmembrane region" description="Helical" evidence="7">
    <location>
        <begin position="41"/>
        <end position="58"/>
    </location>
</feature>
<dbReference type="GO" id="GO:0005886">
    <property type="term" value="C:plasma membrane"/>
    <property type="evidence" value="ECO:0007669"/>
    <property type="project" value="UniProtKB-SubCell"/>
</dbReference>
<keyword evidence="3" id="KW-1003">Cell membrane</keyword>
<gene>
    <name evidence="8" type="ORF">IC617_13990</name>
</gene>
<evidence type="ECO:0000256" key="3">
    <source>
        <dbReference type="ARBA" id="ARBA00022475"/>
    </source>
</evidence>